<dbReference type="GO" id="GO:0004553">
    <property type="term" value="F:hydrolase activity, hydrolyzing O-glycosyl compounds"/>
    <property type="evidence" value="ECO:0007669"/>
    <property type="project" value="UniProtKB-ARBA"/>
</dbReference>
<dbReference type="AlphaFoldDB" id="A0A1N7L1E0"/>
<evidence type="ECO:0000256" key="2">
    <source>
        <dbReference type="SAM" id="SignalP"/>
    </source>
</evidence>
<evidence type="ECO:0000313" key="5">
    <source>
        <dbReference type="Proteomes" id="UP000186744"/>
    </source>
</evidence>
<dbReference type="STRING" id="373668.SAMN05421786_101925"/>
<feature type="signal peptide" evidence="2">
    <location>
        <begin position="1"/>
        <end position="18"/>
    </location>
</feature>
<sequence>MKKFYTIAFSVLATLFFAQQTASFEDNEGFIEGNIHGQGDWISTPTGGIPENITNQIICVDHASDGERSLKIVKEPVFGTQTEPIIGAFYLPPTPIAYNNFSVSFDINMSQLNGSVFGFQGVDSIAEQFIVRLDFDKTGAIKILRSVSGVPQLVSTGGIWLPNTWYKVKLIGTATEIKYYLNDNLIYTSSVVNLLNMDQLRFVHDNTLGVAYIDNVKINNEIVLSVKDSTVKDDKITLYPNPVEDYLYIKSESRVNNVEIFNLDGQKIDVICTDNKVNVKKLQPNTYFMKAIIDGRINYQKFIKK</sequence>
<organism evidence="4 5">
    <name type="scientific">Chryseobacterium ureilyticum</name>
    <dbReference type="NCBI Taxonomy" id="373668"/>
    <lineage>
        <taxon>Bacteria</taxon>
        <taxon>Pseudomonadati</taxon>
        <taxon>Bacteroidota</taxon>
        <taxon>Flavobacteriia</taxon>
        <taxon>Flavobacteriales</taxon>
        <taxon>Weeksellaceae</taxon>
        <taxon>Chryseobacterium group</taxon>
        <taxon>Chryseobacterium</taxon>
    </lineage>
</organism>
<dbReference type="EMBL" id="FTOL01000001">
    <property type="protein sequence ID" value="SIS67669.1"/>
    <property type="molecule type" value="Genomic_DNA"/>
</dbReference>
<dbReference type="InterPro" id="IPR026444">
    <property type="entry name" value="Secre_tail"/>
</dbReference>
<evidence type="ECO:0000256" key="1">
    <source>
        <dbReference type="ARBA" id="ARBA00022729"/>
    </source>
</evidence>
<dbReference type="SUPFAM" id="SSF49899">
    <property type="entry name" value="Concanavalin A-like lectins/glucanases"/>
    <property type="match status" value="1"/>
</dbReference>
<gene>
    <name evidence="4" type="ORF">SAMN05421786_101925</name>
</gene>
<proteinExistence type="predicted"/>
<feature type="chain" id="PRO_5012297764" evidence="2">
    <location>
        <begin position="19"/>
        <end position="305"/>
    </location>
</feature>
<keyword evidence="5" id="KW-1185">Reference proteome</keyword>
<dbReference type="InterPro" id="IPR013320">
    <property type="entry name" value="ConA-like_dom_sf"/>
</dbReference>
<dbReference type="Pfam" id="PF18962">
    <property type="entry name" value="Por_Secre_tail"/>
    <property type="match status" value="1"/>
</dbReference>
<reference evidence="5" key="1">
    <citation type="submission" date="2017-01" db="EMBL/GenBank/DDBJ databases">
        <authorList>
            <person name="Varghese N."/>
            <person name="Submissions S."/>
        </authorList>
    </citation>
    <scope>NUCLEOTIDE SEQUENCE [LARGE SCALE GENOMIC DNA]</scope>
    <source>
        <strain evidence="5">DSM 18017</strain>
    </source>
</reference>
<evidence type="ECO:0000259" key="3">
    <source>
        <dbReference type="Pfam" id="PF18962"/>
    </source>
</evidence>
<accession>A0A1N7L1E0</accession>
<name>A0A1N7L1E0_9FLAO</name>
<dbReference type="GO" id="GO:0005975">
    <property type="term" value="P:carbohydrate metabolic process"/>
    <property type="evidence" value="ECO:0007669"/>
    <property type="project" value="UniProtKB-ARBA"/>
</dbReference>
<dbReference type="NCBIfam" id="TIGR04183">
    <property type="entry name" value="Por_Secre_tail"/>
    <property type="match status" value="1"/>
</dbReference>
<protein>
    <submittedName>
        <fullName evidence="4">Por secretion system C-terminal sorting domain-containing protein</fullName>
    </submittedName>
</protein>
<dbReference type="OrthoDB" id="1467680at2"/>
<dbReference type="Gene3D" id="2.60.120.560">
    <property type="entry name" value="Exo-inulinase, domain 1"/>
    <property type="match status" value="1"/>
</dbReference>
<evidence type="ECO:0000313" key="4">
    <source>
        <dbReference type="EMBL" id="SIS67669.1"/>
    </source>
</evidence>
<keyword evidence="1 2" id="KW-0732">Signal</keyword>
<feature type="domain" description="Secretion system C-terminal sorting" evidence="3">
    <location>
        <begin position="238"/>
        <end position="303"/>
    </location>
</feature>
<dbReference type="Proteomes" id="UP000186744">
    <property type="component" value="Unassembled WGS sequence"/>
</dbReference>
<dbReference type="RefSeq" id="WP_076550232.1">
    <property type="nucleotide sequence ID" value="NZ_FTOL01000001.1"/>
</dbReference>